<feature type="compositionally biased region" description="Low complexity" evidence="2">
    <location>
        <begin position="89"/>
        <end position="113"/>
    </location>
</feature>
<dbReference type="InterPro" id="IPR036047">
    <property type="entry name" value="F-box-like_dom_sf"/>
</dbReference>
<keyword evidence="1" id="KW-0833">Ubl conjugation pathway</keyword>
<feature type="compositionally biased region" description="Polar residues" evidence="2">
    <location>
        <begin position="13"/>
        <end position="27"/>
    </location>
</feature>
<organism evidence="4 5">
    <name type="scientific">Microbotryum intermedium</name>
    <dbReference type="NCBI Taxonomy" id="269621"/>
    <lineage>
        <taxon>Eukaryota</taxon>
        <taxon>Fungi</taxon>
        <taxon>Dikarya</taxon>
        <taxon>Basidiomycota</taxon>
        <taxon>Pucciniomycotina</taxon>
        <taxon>Microbotryomycetes</taxon>
        <taxon>Microbotryales</taxon>
        <taxon>Microbotryaceae</taxon>
        <taxon>Microbotryum</taxon>
    </lineage>
</organism>
<dbReference type="EMBL" id="FMSP01000002">
    <property type="protein sequence ID" value="SCV67584.1"/>
    <property type="molecule type" value="Genomic_DNA"/>
</dbReference>
<feature type="region of interest" description="Disordered" evidence="2">
    <location>
        <begin position="1"/>
        <end position="27"/>
    </location>
</feature>
<feature type="region of interest" description="Disordered" evidence="2">
    <location>
        <begin position="220"/>
        <end position="239"/>
    </location>
</feature>
<dbReference type="OrthoDB" id="2117972at2759"/>
<dbReference type="AlphaFoldDB" id="A0A238F6U5"/>
<name>A0A238F6U5_9BASI</name>
<evidence type="ECO:0000259" key="3">
    <source>
        <dbReference type="Pfam" id="PF19270"/>
    </source>
</evidence>
<feature type="compositionally biased region" description="Polar residues" evidence="2">
    <location>
        <begin position="220"/>
        <end position="233"/>
    </location>
</feature>
<dbReference type="STRING" id="269621.A0A238F6U5"/>
<evidence type="ECO:0000313" key="4">
    <source>
        <dbReference type="EMBL" id="SCV67584.1"/>
    </source>
</evidence>
<dbReference type="Proteomes" id="UP000198372">
    <property type="component" value="Unassembled WGS sequence"/>
</dbReference>
<proteinExistence type="predicted"/>
<protein>
    <submittedName>
        <fullName evidence="4">BQ2448_5195 protein</fullName>
    </submittedName>
</protein>
<reference evidence="5" key="1">
    <citation type="submission" date="2016-09" db="EMBL/GenBank/DDBJ databases">
        <authorList>
            <person name="Jeantristanb JTB J.-T."/>
            <person name="Ricardo R."/>
        </authorList>
    </citation>
    <scope>NUCLEOTIDE SEQUENCE [LARGE SCALE GENOMIC DNA]</scope>
</reference>
<feature type="compositionally biased region" description="Low complexity" evidence="2">
    <location>
        <begin position="62"/>
        <end position="77"/>
    </location>
</feature>
<feature type="compositionally biased region" description="Polar residues" evidence="2">
    <location>
        <begin position="119"/>
        <end position="144"/>
    </location>
</feature>
<dbReference type="SUPFAM" id="SSF81383">
    <property type="entry name" value="F-box domain"/>
    <property type="match status" value="1"/>
</dbReference>
<dbReference type="InterPro" id="IPR045464">
    <property type="entry name" value="Hrt3/FBXO9_C"/>
</dbReference>
<dbReference type="GO" id="GO:0019005">
    <property type="term" value="C:SCF ubiquitin ligase complex"/>
    <property type="evidence" value="ECO:0007669"/>
    <property type="project" value="TreeGrafter"/>
</dbReference>
<evidence type="ECO:0000256" key="1">
    <source>
        <dbReference type="ARBA" id="ARBA00022786"/>
    </source>
</evidence>
<dbReference type="PANTHER" id="PTHR12874">
    <property type="entry name" value="F-BOX ONLY PROTEIN 48-RELATED"/>
    <property type="match status" value="1"/>
</dbReference>
<dbReference type="GO" id="GO:0031146">
    <property type="term" value="P:SCF-dependent proteasomal ubiquitin-dependent protein catabolic process"/>
    <property type="evidence" value="ECO:0007669"/>
    <property type="project" value="TreeGrafter"/>
</dbReference>
<sequence>MARDVINGVKAGASSNYGKSTSKSTPNSAIAAAVDPNLHADLVQELDHFRREWLHESKLKLQQHQQQQQQQQQTAQQDGPTTVPYKGDATTLPALNASSSSPVSSSIAATAPVDDNVVESPTSLQRSTPRSHHVTLTPSPSKPSLTQRMYHLEVHDPSADFKLNLPEPKPKPATAIELYDVAVISEREGRFNDALVNYRAAFKIDPEIDRTYHQLIQRATQESRLSTATTKGDPNSAGDFKFERTIQLAPDYSADREHRTAQTGASHPHHLHPSSTAFLYDSLARSFAENVYDPIKGEHTPAMVTEGEVDVALDRIVFQPADPEAPLPLGSLPREVLLLVLHHLVLSSVIPTAQQVPSTTEDASEALARKKAPRKLTLAEHTRNLELAFDVPYAHLNRPWRTDVEALERFARTCRLARILTLEAGLWRDLCRRVYVDPYQTQEEASQIVAQHGMDWRRSFIEHPRLRFDGAFISVVTYLRRGENSSWYSPTHLITFYRYLRFYPNGLVLSLLTVDPPAAVVRTLNPALRTKGLTFGRWELRGDHVNLWDCIDPSVEEASRKYSFTMELKLRSTYRGRMNKLDMISLATERRLSREVEPVPIRPAKPFYVRPQDPRSCSASGADHSRVLIHV</sequence>
<dbReference type="GO" id="GO:0005737">
    <property type="term" value="C:cytoplasm"/>
    <property type="evidence" value="ECO:0007669"/>
    <property type="project" value="TreeGrafter"/>
</dbReference>
<keyword evidence="5" id="KW-1185">Reference proteome</keyword>
<dbReference type="Pfam" id="PF19270">
    <property type="entry name" value="FBO_C"/>
    <property type="match status" value="1"/>
</dbReference>
<evidence type="ECO:0000256" key="2">
    <source>
        <dbReference type="SAM" id="MobiDB-lite"/>
    </source>
</evidence>
<accession>A0A238F6U5</accession>
<feature type="domain" description="F-box protein Hrt3/FBXO9 C-terminal" evidence="3">
    <location>
        <begin position="450"/>
        <end position="599"/>
    </location>
</feature>
<dbReference type="PANTHER" id="PTHR12874:SF9">
    <property type="entry name" value="F-BOX ONLY PROTEIN 48"/>
    <property type="match status" value="1"/>
</dbReference>
<gene>
    <name evidence="4" type="ORF">BQ2448_5195</name>
</gene>
<evidence type="ECO:0000313" key="5">
    <source>
        <dbReference type="Proteomes" id="UP000198372"/>
    </source>
</evidence>
<feature type="region of interest" description="Disordered" evidence="2">
    <location>
        <begin position="60"/>
        <end position="144"/>
    </location>
</feature>